<evidence type="ECO:0000256" key="2">
    <source>
        <dbReference type="ARBA" id="ARBA00022692"/>
    </source>
</evidence>
<name>A0ABM4DLB3_HYDVU</name>
<reference evidence="9" key="1">
    <citation type="submission" date="2025-08" db="UniProtKB">
        <authorList>
            <consortium name="RefSeq"/>
        </authorList>
    </citation>
    <scope>IDENTIFICATION</scope>
</reference>
<dbReference type="RefSeq" id="XP_065675342.1">
    <property type="nucleotide sequence ID" value="XM_065819270.1"/>
</dbReference>
<feature type="transmembrane region" description="Helical" evidence="6">
    <location>
        <begin position="254"/>
        <end position="274"/>
    </location>
</feature>
<evidence type="ECO:0000313" key="9">
    <source>
        <dbReference type="RefSeq" id="XP_065675342.1"/>
    </source>
</evidence>
<proteinExistence type="inferred from homology"/>
<dbReference type="PANTHER" id="PTHR45698:SF1">
    <property type="entry name" value="TRACE AMINE-ASSOCIATED RECEPTOR 13C-LIKE"/>
    <property type="match status" value="1"/>
</dbReference>
<comment type="similarity">
    <text evidence="5">Belongs to the G-protein coupled receptor 1 family.</text>
</comment>
<accession>A0ABM4DLB3</accession>
<feature type="transmembrane region" description="Helical" evidence="6">
    <location>
        <begin position="24"/>
        <end position="47"/>
    </location>
</feature>
<feature type="transmembrane region" description="Helical" evidence="6">
    <location>
        <begin position="286"/>
        <end position="307"/>
    </location>
</feature>
<dbReference type="InterPro" id="IPR000276">
    <property type="entry name" value="GPCR_Rhodpsn"/>
</dbReference>
<keyword evidence="5" id="KW-0297">G-protein coupled receptor</keyword>
<keyword evidence="2 5" id="KW-0812">Transmembrane</keyword>
<keyword evidence="5" id="KW-0675">Receptor</keyword>
<dbReference type="PRINTS" id="PR00237">
    <property type="entry name" value="GPCRRHODOPSN"/>
</dbReference>
<keyword evidence="5" id="KW-0807">Transducer</keyword>
<evidence type="ECO:0000256" key="3">
    <source>
        <dbReference type="ARBA" id="ARBA00022989"/>
    </source>
</evidence>
<keyword evidence="8" id="KW-1185">Reference proteome</keyword>
<dbReference type="GeneID" id="136091578"/>
<comment type="subcellular location">
    <subcellularLocation>
        <location evidence="1">Membrane</location>
    </subcellularLocation>
</comment>
<feature type="transmembrane region" description="Helical" evidence="6">
    <location>
        <begin position="101"/>
        <end position="125"/>
    </location>
</feature>
<dbReference type="PANTHER" id="PTHR45698">
    <property type="entry name" value="TRACE AMINE-ASSOCIATED RECEPTOR 19N-RELATED"/>
    <property type="match status" value="1"/>
</dbReference>
<evidence type="ECO:0000313" key="8">
    <source>
        <dbReference type="Proteomes" id="UP001652625"/>
    </source>
</evidence>
<dbReference type="PROSITE" id="PS50262">
    <property type="entry name" value="G_PROTEIN_RECEP_F1_2"/>
    <property type="match status" value="1"/>
</dbReference>
<evidence type="ECO:0000256" key="1">
    <source>
        <dbReference type="ARBA" id="ARBA00004370"/>
    </source>
</evidence>
<keyword evidence="4 6" id="KW-0472">Membrane</keyword>
<dbReference type="CDD" id="cd00637">
    <property type="entry name" value="7tm_classA_rhodopsin-like"/>
    <property type="match status" value="1"/>
</dbReference>
<organism evidence="8 9">
    <name type="scientific">Hydra vulgaris</name>
    <name type="common">Hydra</name>
    <name type="synonym">Hydra attenuata</name>
    <dbReference type="NCBI Taxonomy" id="6087"/>
    <lineage>
        <taxon>Eukaryota</taxon>
        <taxon>Metazoa</taxon>
        <taxon>Cnidaria</taxon>
        <taxon>Hydrozoa</taxon>
        <taxon>Hydroidolina</taxon>
        <taxon>Anthoathecata</taxon>
        <taxon>Aplanulata</taxon>
        <taxon>Hydridae</taxon>
        <taxon>Hydra</taxon>
    </lineage>
</organism>
<gene>
    <name evidence="9" type="primary">LOC136091578</name>
</gene>
<evidence type="ECO:0000259" key="7">
    <source>
        <dbReference type="PROSITE" id="PS50262"/>
    </source>
</evidence>
<feature type="transmembrane region" description="Helical" evidence="6">
    <location>
        <begin position="148"/>
        <end position="171"/>
    </location>
</feature>
<dbReference type="SUPFAM" id="SSF81321">
    <property type="entry name" value="Family A G protein-coupled receptor-like"/>
    <property type="match status" value="1"/>
</dbReference>
<keyword evidence="3 6" id="KW-1133">Transmembrane helix</keyword>
<sequence length="349" mass="39968">MHLTSSCSLIKSNIKSFSLENWELIWYSLITVLGIIGNSVVMIVILLSKNINRTSLFHIAIFSLAFADFMVSLLSLPTYIMSTDTFQNYHPKNVSGDLMCIFITGFSLPYWFIDASVYLLVFISIERWNAILYKKCLLLQLKSTKSKIATMVLIYFLALITESLCAAFFVYDPSNKQFGNFCKYFLDKTSDKIILTLVIFTLDTAVPVVIVSFCFYKISLSLKKIGIFLGNSMKVNKVDIIHIRKVKTTKTIKILAVAFCICILPNRILFLLAFENVPILCWNSSISQVFVLMRLSNSFINPLIFCFQSKQFRTNLSMVFYRLYKRKSIASSRGKQQSNGYEKLPNITF</sequence>
<feature type="transmembrane region" description="Helical" evidence="6">
    <location>
        <begin position="193"/>
        <end position="216"/>
    </location>
</feature>
<protein>
    <submittedName>
        <fullName evidence="9">Melatonin receptor type 1B-B-like isoform X1</fullName>
    </submittedName>
</protein>
<feature type="domain" description="G-protein coupled receptors family 1 profile" evidence="7">
    <location>
        <begin position="37"/>
        <end position="305"/>
    </location>
</feature>
<evidence type="ECO:0000256" key="4">
    <source>
        <dbReference type="ARBA" id="ARBA00023136"/>
    </source>
</evidence>
<evidence type="ECO:0000256" key="5">
    <source>
        <dbReference type="RuleBase" id="RU000688"/>
    </source>
</evidence>
<dbReference type="InterPro" id="IPR017452">
    <property type="entry name" value="GPCR_Rhodpsn_7TM"/>
</dbReference>
<evidence type="ECO:0000256" key="6">
    <source>
        <dbReference type="SAM" id="Phobius"/>
    </source>
</evidence>
<dbReference type="Gene3D" id="1.20.1070.10">
    <property type="entry name" value="Rhodopsin 7-helix transmembrane proteins"/>
    <property type="match status" value="1"/>
</dbReference>
<dbReference type="PROSITE" id="PS00237">
    <property type="entry name" value="G_PROTEIN_RECEP_F1_1"/>
    <property type="match status" value="1"/>
</dbReference>
<dbReference type="Pfam" id="PF00001">
    <property type="entry name" value="7tm_1"/>
    <property type="match status" value="1"/>
</dbReference>
<feature type="transmembrane region" description="Helical" evidence="6">
    <location>
        <begin position="59"/>
        <end position="81"/>
    </location>
</feature>
<dbReference type="Proteomes" id="UP001652625">
    <property type="component" value="Chromosome 15"/>
</dbReference>